<reference evidence="8" key="3">
    <citation type="submission" date="2025-08" db="UniProtKB">
        <authorList>
            <consortium name="Ensembl"/>
        </authorList>
    </citation>
    <scope>IDENTIFICATION</scope>
</reference>
<dbReference type="FunFam" id="1.20.58.80:FF:000004">
    <property type="entry name" value="Vacuolar protein sorting-associated protein 4"/>
    <property type="match status" value="1"/>
</dbReference>
<comment type="catalytic activity">
    <reaction evidence="5">
        <text>ATP + H2O = ADP + phosphate + H(+)</text>
        <dbReference type="Rhea" id="RHEA:13065"/>
        <dbReference type="ChEBI" id="CHEBI:15377"/>
        <dbReference type="ChEBI" id="CHEBI:15378"/>
        <dbReference type="ChEBI" id="CHEBI:30616"/>
        <dbReference type="ChEBI" id="CHEBI:43474"/>
        <dbReference type="ChEBI" id="CHEBI:456216"/>
        <dbReference type="EC" id="3.6.4.6"/>
    </reaction>
</comment>
<sequence>MGGCCCKWTRIILKDNSTQTVPLLEGEKAQTQKRNDLAKCRSSLETALHLVQRAVEEDRARNYVEALSLYQHALVYFLESLNYEAESENIKEKILSKCKQYLDRAEKLAEYLNAHGGSRGKRDSALSGTSTLKWTDDDVIPAQGSDARTRMSKLYNSIMRKNKDSNSNNNKSIQRSYSTR</sequence>
<keyword evidence="9" id="KW-1185">Reference proteome</keyword>
<evidence type="ECO:0000256" key="4">
    <source>
        <dbReference type="ARBA" id="ARBA00022927"/>
    </source>
</evidence>
<evidence type="ECO:0000313" key="8">
    <source>
        <dbReference type="Ensembl" id="ENSCINP00000021680.2"/>
    </source>
</evidence>
<reference evidence="8" key="2">
    <citation type="journal article" date="2008" name="Genome Biol.">
        <title>Improved genome assembly and evidence-based global gene model set for the chordate Ciona intestinalis: new insight into intron and operon populations.</title>
        <authorList>
            <person name="Satou Y."/>
            <person name="Mineta K."/>
            <person name="Ogasawara M."/>
            <person name="Sasakura Y."/>
            <person name="Shoguchi E."/>
            <person name="Ueno K."/>
            <person name="Yamada L."/>
            <person name="Matsumoto J."/>
            <person name="Wasserscheid J."/>
            <person name="Dewar K."/>
            <person name="Wiley G.B."/>
            <person name="Macmil S.L."/>
            <person name="Roe B.A."/>
            <person name="Zeller R.W."/>
            <person name="Hastings K.E."/>
            <person name="Lemaire P."/>
            <person name="Lindquist E."/>
            <person name="Endo T."/>
            <person name="Hotta K."/>
            <person name="Inaba K."/>
        </authorList>
    </citation>
    <scope>NUCLEOTIDE SEQUENCE [LARGE SCALE GENOMIC DNA]</scope>
    <source>
        <strain evidence="8">wild type</strain>
    </source>
</reference>
<gene>
    <name evidence="8" type="primary">LOC100175291</name>
</gene>
<protein>
    <recommendedName>
        <fullName evidence="1">vesicle-fusing ATPase</fullName>
        <ecNumber evidence="1">3.6.4.6</ecNumber>
    </recommendedName>
</protein>
<evidence type="ECO:0000313" key="9">
    <source>
        <dbReference type="Proteomes" id="UP000008144"/>
    </source>
</evidence>
<keyword evidence="2" id="KW-0813">Transport</keyword>
<dbReference type="EMBL" id="EAAA01000844">
    <property type="status" value="NOT_ANNOTATED_CDS"/>
    <property type="molecule type" value="Genomic_DNA"/>
</dbReference>
<feature type="region of interest" description="Disordered" evidence="6">
    <location>
        <begin position="158"/>
        <end position="180"/>
    </location>
</feature>
<dbReference type="GO" id="GO:0016787">
    <property type="term" value="F:hydrolase activity"/>
    <property type="evidence" value="ECO:0007669"/>
    <property type="project" value="UniProtKB-KW"/>
</dbReference>
<dbReference type="Proteomes" id="UP000008144">
    <property type="component" value="Chromosome 12"/>
</dbReference>
<dbReference type="RefSeq" id="XP_002129249.1">
    <property type="nucleotide sequence ID" value="XM_002129213.5"/>
</dbReference>
<dbReference type="EC" id="3.6.4.6" evidence="1"/>
<evidence type="ECO:0000256" key="3">
    <source>
        <dbReference type="ARBA" id="ARBA00022801"/>
    </source>
</evidence>
<keyword evidence="3" id="KW-0378">Hydrolase</keyword>
<evidence type="ECO:0000259" key="7">
    <source>
        <dbReference type="SMART" id="SM00745"/>
    </source>
</evidence>
<accession>A0A1W2WKJ5</accession>
<dbReference type="GeneTree" id="ENSGT00940000175716"/>
<dbReference type="Gene3D" id="1.20.58.80">
    <property type="entry name" value="Phosphotransferase system, lactose/cellobiose-type IIA subunit"/>
    <property type="match status" value="1"/>
</dbReference>
<keyword evidence="4" id="KW-0653">Protein transport</keyword>
<dbReference type="OrthoDB" id="29072at2759"/>
<dbReference type="SUPFAM" id="SSF116846">
    <property type="entry name" value="MIT domain"/>
    <property type="match status" value="1"/>
</dbReference>
<feature type="domain" description="MIT" evidence="7">
    <location>
        <begin position="40"/>
        <end position="118"/>
    </location>
</feature>
<proteinExistence type="predicted"/>
<evidence type="ECO:0000256" key="2">
    <source>
        <dbReference type="ARBA" id="ARBA00022448"/>
    </source>
</evidence>
<dbReference type="STRING" id="7719.ENSCINP00000021680"/>
<dbReference type="AlphaFoldDB" id="F6XJC0"/>
<accession>F6XJC0</accession>
<organism evidence="8 9">
    <name type="scientific">Ciona intestinalis</name>
    <name type="common">Transparent sea squirt</name>
    <name type="synonym">Ascidia intestinalis</name>
    <dbReference type="NCBI Taxonomy" id="7719"/>
    <lineage>
        <taxon>Eukaryota</taxon>
        <taxon>Metazoa</taxon>
        <taxon>Chordata</taxon>
        <taxon>Tunicata</taxon>
        <taxon>Ascidiacea</taxon>
        <taxon>Phlebobranchia</taxon>
        <taxon>Cionidae</taxon>
        <taxon>Ciona</taxon>
    </lineage>
</organism>
<dbReference type="GO" id="GO:0015031">
    <property type="term" value="P:protein transport"/>
    <property type="evidence" value="ECO:0007669"/>
    <property type="project" value="UniProtKB-KW"/>
</dbReference>
<dbReference type="InParanoid" id="F6XJC0"/>
<reference evidence="8" key="4">
    <citation type="submission" date="2025-09" db="UniProtKB">
        <authorList>
            <consortium name="Ensembl"/>
        </authorList>
    </citation>
    <scope>IDENTIFICATION</scope>
</reference>
<dbReference type="Ensembl" id="ENSCINT00000021926.2">
    <property type="protein sequence ID" value="ENSCINP00000021680.2"/>
    <property type="gene ID" value="ENSCING00000011310.2"/>
</dbReference>
<dbReference type="Pfam" id="PF04212">
    <property type="entry name" value="MIT"/>
    <property type="match status" value="1"/>
</dbReference>
<evidence type="ECO:0000256" key="6">
    <source>
        <dbReference type="SAM" id="MobiDB-lite"/>
    </source>
</evidence>
<name>F6XJC0_CIOIN</name>
<dbReference type="InterPro" id="IPR007330">
    <property type="entry name" value="MIT_dom"/>
</dbReference>
<evidence type="ECO:0000256" key="5">
    <source>
        <dbReference type="ARBA" id="ARBA00048883"/>
    </source>
</evidence>
<evidence type="ECO:0000256" key="1">
    <source>
        <dbReference type="ARBA" id="ARBA00012674"/>
    </source>
</evidence>
<reference evidence="9" key="1">
    <citation type="journal article" date="2002" name="Science">
        <title>The draft genome of Ciona intestinalis: insights into chordate and vertebrate origins.</title>
        <authorList>
            <person name="Dehal P."/>
            <person name="Satou Y."/>
            <person name="Campbell R.K."/>
            <person name="Chapman J."/>
            <person name="Degnan B."/>
            <person name="De Tomaso A."/>
            <person name="Davidson B."/>
            <person name="Di Gregorio A."/>
            <person name="Gelpke M."/>
            <person name="Goodstein D.M."/>
            <person name="Harafuji N."/>
            <person name="Hastings K.E."/>
            <person name="Ho I."/>
            <person name="Hotta K."/>
            <person name="Huang W."/>
            <person name="Kawashima T."/>
            <person name="Lemaire P."/>
            <person name="Martinez D."/>
            <person name="Meinertzhagen I.A."/>
            <person name="Necula S."/>
            <person name="Nonaka M."/>
            <person name="Putnam N."/>
            <person name="Rash S."/>
            <person name="Saiga H."/>
            <person name="Satake M."/>
            <person name="Terry A."/>
            <person name="Yamada L."/>
            <person name="Wang H.G."/>
            <person name="Awazu S."/>
            <person name="Azumi K."/>
            <person name="Boore J."/>
            <person name="Branno M."/>
            <person name="Chin-Bow S."/>
            <person name="DeSantis R."/>
            <person name="Doyle S."/>
            <person name="Francino P."/>
            <person name="Keys D.N."/>
            <person name="Haga S."/>
            <person name="Hayashi H."/>
            <person name="Hino K."/>
            <person name="Imai K.S."/>
            <person name="Inaba K."/>
            <person name="Kano S."/>
            <person name="Kobayashi K."/>
            <person name="Kobayashi M."/>
            <person name="Lee B.I."/>
            <person name="Makabe K.W."/>
            <person name="Manohar C."/>
            <person name="Matassi G."/>
            <person name="Medina M."/>
            <person name="Mochizuki Y."/>
            <person name="Mount S."/>
            <person name="Morishita T."/>
            <person name="Miura S."/>
            <person name="Nakayama A."/>
            <person name="Nishizaka S."/>
            <person name="Nomoto H."/>
            <person name="Ohta F."/>
            <person name="Oishi K."/>
            <person name="Rigoutsos I."/>
            <person name="Sano M."/>
            <person name="Sasaki A."/>
            <person name="Sasakura Y."/>
            <person name="Shoguchi E."/>
            <person name="Shin-i T."/>
            <person name="Spagnuolo A."/>
            <person name="Stainier D."/>
            <person name="Suzuki M.M."/>
            <person name="Tassy O."/>
            <person name="Takatori N."/>
            <person name="Tokuoka M."/>
            <person name="Yagi K."/>
            <person name="Yoshizaki F."/>
            <person name="Wada S."/>
            <person name="Zhang C."/>
            <person name="Hyatt P.D."/>
            <person name="Larimer F."/>
            <person name="Detter C."/>
            <person name="Doggett N."/>
            <person name="Glavina T."/>
            <person name="Hawkins T."/>
            <person name="Richardson P."/>
            <person name="Lucas S."/>
            <person name="Kohara Y."/>
            <person name="Levine M."/>
            <person name="Satoh N."/>
            <person name="Rokhsar D.S."/>
        </authorList>
    </citation>
    <scope>NUCLEOTIDE SEQUENCE [LARGE SCALE GENOMIC DNA]</scope>
</reference>
<dbReference type="HOGENOM" id="CLU_1495675_0_0_1"/>
<dbReference type="InterPro" id="IPR036181">
    <property type="entry name" value="MIT_dom_sf"/>
</dbReference>
<dbReference type="SMART" id="SM00745">
    <property type="entry name" value="MIT"/>
    <property type="match status" value="1"/>
</dbReference>
<dbReference type="GeneID" id="100175291"/>
<dbReference type="KEGG" id="cin:100175291"/>